<reference evidence="3 4" key="1">
    <citation type="journal article" date="2018" name="Genome Announc.">
        <title>Draft Genome Sequence of "Candidatus Phycosocius bacilliformis," an Alphaproteobacterial Ectosymbiont of the Hydrocarbon-Producing Green Alga Botryococcus braunii.</title>
        <authorList>
            <person name="Tanabe Y."/>
            <person name="Yamaguchi H."/>
            <person name="Watanabe M.M."/>
        </authorList>
    </citation>
    <scope>NUCLEOTIDE SEQUENCE [LARGE SCALE GENOMIC DNA]</scope>
    <source>
        <strain evidence="3 4">BOTRYCO-2</strain>
    </source>
</reference>
<comment type="caution">
    <text evidence="3">The sequence shown here is derived from an EMBL/GenBank/DDBJ whole genome shotgun (WGS) entry which is preliminary data.</text>
</comment>
<evidence type="ECO:0000259" key="2">
    <source>
        <dbReference type="Pfam" id="PF04073"/>
    </source>
</evidence>
<dbReference type="PANTHER" id="PTHR31423:SF3">
    <property type="entry name" value="PROLYL-TRNA SYNTHETASE ASSOCIATED DOMAIN-CONTAINING PROTEIN 1-RELATED"/>
    <property type="match status" value="1"/>
</dbReference>
<dbReference type="CDD" id="cd04335">
    <property type="entry name" value="PrdX_deacylase"/>
    <property type="match status" value="1"/>
</dbReference>
<sequence length="219" mass="23542">MPQSREKCKGGQACLMQLGTLGYSNPMTQAASPPQTSDQNGLSSPATRADLFALFDRLGITHHTMDHRPVFTVEEGADIKAAMPGGHTKNLFLKDKDGSFFLVCALGQTQVRLNQLHKTLGCARLSFGSETHLHELLGVTPGSVTLFALINDPQGRVTLVLDEALLAAEPINFHPLKNDATTAVSQADLAVFIRHWGGAVYCCDFSGETPQAKPWSSPA</sequence>
<name>A0A2P2E9P8_9PROT</name>
<comment type="similarity">
    <text evidence="1">Belongs to the PRORSD1 family.</text>
</comment>
<evidence type="ECO:0000256" key="1">
    <source>
        <dbReference type="ARBA" id="ARBA00010201"/>
    </source>
</evidence>
<dbReference type="GO" id="GO:0002161">
    <property type="term" value="F:aminoacyl-tRNA deacylase activity"/>
    <property type="evidence" value="ECO:0007669"/>
    <property type="project" value="InterPro"/>
</dbReference>
<evidence type="ECO:0000313" key="4">
    <source>
        <dbReference type="Proteomes" id="UP000245086"/>
    </source>
</evidence>
<feature type="domain" description="YbaK/aminoacyl-tRNA synthetase-associated" evidence="2">
    <location>
        <begin position="67"/>
        <end position="190"/>
    </location>
</feature>
<dbReference type="SUPFAM" id="SSF55826">
    <property type="entry name" value="YbaK/ProRS associated domain"/>
    <property type="match status" value="1"/>
</dbReference>
<accession>A0A2P2E9P8</accession>
<dbReference type="PANTHER" id="PTHR31423">
    <property type="entry name" value="YBAK DOMAIN-CONTAINING PROTEIN"/>
    <property type="match status" value="1"/>
</dbReference>
<dbReference type="InterPro" id="IPR007214">
    <property type="entry name" value="YbaK/aa-tRNA-synth-assoc-dom"/>
</dbReference>
<dbReference type="InterPro" id="IPR036754">
    <property type="entry name" value="YbaK/aa-tRNA-synt-asso_dom_sf"/>
</dbReference>
<dbReference type="AlphaFoldDB" id="A0A2P2E9P8"/>
<proteinExistence type="inferred from homology"/>
<dbReference type="FunFam" id="3.90.960.10:FF:000005">
    <property type="entry name" value="Putative prolyl-tRNA synthetase"/>
    <property type="match status" value="1"/>
</dbReference>
<dbReference type="InterPro" id="IPR040285">
    <property type="entry name" value="ProX/PRXD1"/>
</dbReference>
<gene>
    <name evidence="3" type="primary">proX</name>
    <name evidence="3" type="ORF">PbB2_01455</name>
</gene>
<keyword evidence="4" id="KW-1185">Reference proteome</keyword>
<dbReference type="Pfam" id="PF04073">
    <property type="entry name" value="tRNA_edit"/>
    <property type="match status" value="1"/>
</dbReference>
<organism evidence="3 4">
    <name type="scientific">Candidatus Phycosocius bacilliformis</name>
    <dbReference type="NCBI Taxonomy" id="1445552"/>
    <lineage>
        <taxon>Bacteria</taxon>
        <taxon>Pseudomonadati</taxon>
        <taxon>Pseudomonadota</taxon>
        <taxon>Alphaproteobacteria</taxon>
        <taxon>Caulobacterales</taxon>
        <taxon>Caulobacterales incertae sedis</taxon>
        <taxon>Candidatus Phycosocius</taxon>
    </lineage>
</organism>
<evidence type="ECO:0000313" key="3">
    <source>
        <dbReference type="EMBL" id="GBF57786.1"/>
    </source>
</evidence>
<dbReference type="Proteomes" id="UP000245086">
    <property type="component" value="Unassembled WGS sequence"/>
</dbReference>
<dbReference type="EMBL" id="BFBR01000004">
    <property type="protein sequence ID" value="GBF57786.1"/>
    <property type="molecule type" value="Genomic_DNA"/>
</dbReference>
<protein>
    <submittedName>
        <fullName evidence="3">Prolyl-tRNA editing protein ProX</fullName>
    </submittedName>
</protein>
<dbReference type="Gene3D" id="3.90.960.10">
    <property type="entry name" value="YbaK/aminoacyl-tRNA synthetase-associated domain"/>
    <property type="match status" value="1"/>
</dbReference>